<comment type="caution">
    <text evidence="5">The sequence shown here is derived from an EMBL/GenBank/DDBJ whole genome shotgun (WGS) entry which is preliminary data.</text>
</comment>
<keyword evidence="3" id="KW-0442">Lipid degradation</keyword>
<evidence type="ECO:0000256" key="3">
    <source>
        <dbReference type="PROSITE-ProRule" id="PRU01161"/>
    </source>
</evidence>
<keyword evidence="2 3" id="KW-0443">Lipid metabolism</keyword>
<dbReference type="RefSeq" id="WP_377307237.1">
    <property type="nucleotide sequence ID" value="NZ_JBHSBD010000045.1"/>
</dbReference>
<gene>
    <name evidence="5" type="ORF">ACFOVS_10100</name>
</gene>
<dbReference type="PANTHER" id="PTHR32176">
    <property type="entry name" value="XYLOSE ISOMERASE"/>
    <property type="match status" value="1"/>
</dbReference>
<evidence type="ECO:0000256" key="1">
    <source>
        <dbReference type="ARBA" id="ARBA00010240"/>
    </source>
</evidence>
<dbReference type="Gene3D" id="3.40.1090.10">
    <property type="entry name" value="Cytosolic phospholipase A2 catalytic domain"/>
    <property type="match status" value="1"/>
</dbReference>
<dbReference type="InterPro" id="IPR002641">
    <property type="entry name" value="PNPLA_dom"/>
</dbReference>
<dbReference type="EMBL" id="JBHSBD010000045">
    <property type="protein sequence ID" value="MFC3968472.1"/>
    <property type="molecule type" value="Genomic_DNA"/>
</dbReference>
<evidence type="ECO:0000313" key="5">
    <source>
        <dbReference type="EMBL" id="MFC3968472.1"/>
    </source>
</evidence>
<sequence>MNYIAPPRSDGTIQHTRKKQPWPKDRLFRILSIDGGGIRGVFPAAYLAEIEKRFLGGASIAHHFDMIAGTSTGGIIALGLANGMTAAQVLQIYAERGDIIFPSPKGVGRVLQLIRFIFRPKHDQSVLKGELLRIFGDKVINEATTRLVVPSFEGVHGEPFIYKTPHHPDYQKDRHKTFAHVALHTSAAPAYYPAVEADGHIMIDGGVWANNPVMNALVDVLACYDIPRENIRILSLGTGDETLKLRKKQFNGGVNAWGISVGTPPIFKIAARAQSKNALGQAYLLVGKNNVVRVDVPEHDQLIAMDDVRRSLIELPRSW</sequence>
<dbReference type="SUPFAM" id="SSF52151">
    <property type="entry name" value="FabD/lysophospholipase-like"/>
    <property type="match status" value="1"/>
</dbReference>
<name>A0ABV8E7N1_9HYPH</name>
<proteinExistence type="inferred from homology"/>
<dbReference type="PROSITE" id="PS51635">
    <property type="entry name" value="PNPLA"/>
    <property type="match status" value="1"/>
</dbReference>
<dbReference type="NCBIfam" id="NF041079">
    <property type="entry name" value="CBASS_lipase"/>
    <property type="match status" value="1"/>
</dbReference>
<evidence type="ECO:0000313" key="6">
    <source>
        <dbReference type="Proteomes" id="UP001595697"/>
    </source>
</evidence>
<organism evidence="5 6">
    <name type="scientific">Rhizobium lemnae</name>
    <dbReference type="NCBI Taxonomy" id="1214924"/>
    <lineage>
        <taxon>Bacteria</taxon>
        <taxon>Pseudomonadati</taxon>
        <taxon>Pseudomonadota</taxon>
        <taxon>Alphaproteobacteria</taxon>
        <taxon>Hyphomicrobiales</taxon>
        <taxon>Rhizobiaceae</taxon>
        <taxon>Rhizobium/Agrobacterium group</taxon>
        <taxon>Rhizobium</taxon>
    </lineage>
</organism>
<feature type="active site" description="Nucleophile" evidence="3">
    <location>
        <position position="71"/>
    </location>
</feature>
<feature type="domain" description="PNPLA" evidence="4">
    <location>
        <begin position="31"/>
        <end position="217"/>
    </location>
</feature>
<protein>
    <submittedName>
        <fullName evidence="5">CBASS cGAMP-activated phospholipase</fullName>
    </submittedName>
</protein>
<dbReference type="Pfam" id="PF01734">
    <property type="entry name" value="Patatin"/>
    <property type="match status" value="1"/>
</dbReference>
<feature type="short sequence motif" description="GXSXG" evidence="3">
    <location>
        <begin position="69"/>
        <end position="73"/>
    </location>
</feature>
<feature type="short sequence motif" description="GXGXXG" evidence="3">
    <location>
        <begin position="35"/>
        <end position="40"/>
    </location>
</feature>
<evidence type="ECO:0000259" key="4">
    <source>
        <dbReference type="PROSITE" id="PS51635"/>
    </source>
</evidence>
<feature type="active site" description="Proton acceptor" evidence="3">
    <location>
        <position position="204"/>
    </location>
</feature>
<dbReference type="CDD" id="cd07199">
    <property type="entry name" value="Pat17_PNPLA8_PNPLA9_like"/>
    <property type="match status" value="1"/>
</dbReference>
<keyword evidence="3" id="KW-0378">Hydrolase</keyword>
<reference evidence="6" key="1">
    <citation type="journal article" date="2019" name="Int. J. Syst. Evol. Microbiol.">
        <title>The Global Catalogue of Microorganisms (GCM) 10K type strain sequencing project: providing services to taxonomists for standard genome sequencing and annotation.</title>
        <authorList>
            <consortium name="The Broad Institute Genomics Platform"/>
            <consortium name="The Broad Institute Genome Sequencing Center for Infectious Disease"/>
            <person name="Wu L."/>
            <person name="Ma J."/>
        </authorList>
    </citation>
    <scope>NUCLEOTIDE SEQUENCE [LARGE SCALE GENOMIC DNA]</scope>
    <source>
        <strain evidence="6">TBRC 5781</strain>
    </source>
</reference>
<keyword evidence="6" id="KW-1185">Reference proteome</keyword>
<comment type="similarity">
    <text evidence="1">Belongs to the patatin family.</text>
</comment>
<dbReference type="Proteomes" id="UP001595697">
    <property type="component" value="Unassembled WGS sequence"/>
</dbReference>
<feature type="short sequence motif" description="DGA/G" evidence="3">
    <location>
        <begin position="204"/>
        <end position="206"/>
    </location>
</feature>
<dbReference type="PANTHER" id="PTHR32176:SF92">
    <property type="entry name" value="XYLOSE ISOMERASE"/>
    <property type="match status" value="1"/>
</dbReference>
<dbReference type="InterPro" id="IPR016035">
    <property type="entry name" value="Acyl_Trfase/lysoPLipase"/>
</dbReference>
<evidence type="ECO:0000256" key="2">
    <source>
        <dbReference type="ARBA" id="ARBA00023098"/>
    </source>
</evidence>
<accession>A0ABV8E7N1</accession>